<dbReference type="InterPro" id="IPR003382">
    <property type="entry name" value="Flavoprotein"/>
</dbReference>
<evidence type="ECO:0000313" key="10">
    <source>
        <dbReference type="Proteomes" id="UP000001784"/>
    </source>
</evidence>
<evidence type="ECO:0000256" key="7">
    <source>
        <dbReference type="HAMAP-Rule" id="MF_01984"/>
    </source>
</evidence>
<dbReference type="InParanoid" id="A0LMV5"/>
<feature type="binding site" evidence="7">
    <location>
        <begin position="89"/>
        <end position="92"/>
    </location>
    <ligand>
        <name>FMN</name>
        <dbReference type="ChEBI" id="CHEBI:58210"/>
    </ligand>
</feature>
<keyword evidence="1 7" id="KW-0637">Prenyltransferase</keyword>
<dbReference type="HAMAP" id="MF_01984">
    <property type="entry name" value="ubiX_pad"/>
    <property type="match status" value="1"/>
</dbReference>
<feature type="binding site" evidence="7">
    <location>
        <position position="124"/>
    </location>
    <ligand>
        <name>FMN</name>
        <dbReference type="ChEBI" id="CHEBI:58210"/>
    </ligand>
</feature>
<reference evidence="9 10" key="1">
    <citation type="submission" date="2006-10" db="EMBL/GenBank/DDBJ databases">
        <title>Complete sequence of Syntrophobacter fumaroxidans MPOB.</title>
        <authorList>
            <consortium name="US DOE Joint Genome Institute"/>
            <person name="Copeland A."/>
            <person name="Lucas S."/>
            <person name="Lapidus A."/>
            <person name="Barry K."/>
            <person name="Detter J.C."/>
            <person name="Glavina del Rio T."/>
            <person name="Hammon N."/>
            <person name="Israni S."/>
            <person name="Pitluck S."/>
            <person name="Goltsman E.G."/>
            <person name="Martinez M."/>
            <person name="Schmutz J."/>
            <person name="Larimer F."/>
            <person name="Land M."/>
            <person name="Hauser L."/>
            <person name="Kyrpides N."/>
            <person name="Kim E."/>
            <person name="Boone D.R."/>
            <person name="Brockman F."/>
            <person name="Culley D."/>
            <person name="Ferry J."/>
            <person name="Gunsalus R."/>
            <person name="McInerney M.J."/>
            <person name="Morrison M."/>
            <person name="Plugge C."/>
            <person name="Rohlin L."/>
            <person name="Scholten J."/>
            <person name="Sieber J."/>
            <person name="Stams A.J.M."/>
            <person name="Worm P."/>
            <person name="Henstra A.M."/>
            <person name="Richardson P."/>
        </authorList>
    </citation>
    <scope>NUCLEOTIDE SEQUENCE [LARGE SCALE GENOMIC DNA]</scope>
    <source>
        <strain evidence="10">DSM 10017 / MPOB</strain>
    </source>
</reference>
<keyword evidence="4 7" id="KW-0808">Transferase</keyword>
<feature type="binding site" evidence="7">
    <location>
        <position position="38"/>
    </location>
    <ligand>
        <name>FMN</name>
        <dbReference type="ChEBI" id="CHEBI:58210"/>
    </ligand>
</feature>
<dbReference type="InterPro" id="IPR004507">
    <property type="entry name" value="UbiX-like"/>
</dbReference>
<dbReference type="RefSeq" id="WP_011699882.1">
    <property type="nucleotide sequence ID" value="NC_008554.1"/>
</dbReference>
<dbReference type="Proteomes" id="UP000001784">
    <property type="component" value="Chromosome"/>
</dbReference>
<organism evidence="9 10">
    <name type="scientific">Syntrophobacter fumaroxidans (strain DSM 10017 / MPOB)</name>
    <dbReference type="NCBI Taxonomy" id="335543"/>
    <lineage>
        <taxon>Bacteria</taxon>
        <taxon>Pseudomonadati</taxon>
        <taxon>Thermodesulfobacteriota</taxon>
        <taxon>Syntrophobacteria</taxon>
        <taxon>Syntrophobacterales</taxon>
        <taxon>Syntrophobacteraceae</taxon>
        <taxon>Syntrophobacter</taxon>
    </lineage>
</organism>
<evidence type="ECO:0000313" key="9">
    <source>
        <dbReference type="EMBL" id="ABK18757.1"/>
    </source>
</evidence>
<dbReference type="Pfam" id="PF02441">
    <property type="entry name" value="Flavoprotein"/>
    <property type="match status" value="1"/>
</dbReference>
<dbReference type="OrthoDB" id="9781577at2"/>
<dbReference type="GO" id="GO:0106141">
    <property type="term" value="F:flavin prenyltransferase activity"/>
    <property type="evidence" value="ECO:0007669"/>
    <property type="project" value="UniProtKB-EC"/>
</dbReference>
<keyword evidence="2 7" id="KW-0285">Flavoprotein</keyword>
<evidence type="ECO:0000256" key="1">
    <source>
        <dbReference type="ARBA" id="ARBA00022602"/>
    </source>
</evidence>
<gene>
    <name evidence="7" type="primary">ubiX</name>
    <name evidence="9" type="ordered locus">Sfum_3084</name>
</gene>
<evidence type="ECO:0000256" key="2">
    <source>
        <dbReference type="ARBA" id="ARBA00022630"/>
    </source>
</evidence>
<dbReference type="EC" id="2.5.1.129" evidence="7"/>
<dbReference type="FunFam" id="3.40.50.1950:FF:000001">
    <property type="entry name" value="Flavin prenyltransferase UbiX"/>
    <property type="match status" value="1"/>
</dbReference>
<dbReference type="Gene3D" id="3.40.50.1950">
    <property type="entry name" value="Flavin prenyltransferase-like"/>
    <property type="match status" value="1"/>
</dbReference>
<sequence length="199" mass="21776">MDKKNIIVAVTGASGAPYAAELLLFLSRAKFAVQVVASDAGKLVYELETGTRLDRVLPADARLYDVNDFTAPFASGSFPCEGMVVVPCTMGTLGAIASGISQNLIHRAADVCLKERRRLILVPRETPLNQIHLENMLRLSRAGAIIVPAMPGFYHRPQSVAELVRFVVARILEQLGIPQDLLEPWDARKLRPPDPIHEA</sequence>
<proteinExistence type="inferred from homology"/>
<protein>
    <recommendedName>
        <fullName evidence="7">Flavin prenyltransferase UbiX</fullName>
        <ecNumber evidence="7">2.5.1.129</ecNumber>
    </recommendedName>
</protein>
<dbReference type="STRING" id="335543.Sfum_3084"/>
<feature type="binding site" evidence="7">
    <location>
        <position position="154"/>
    </location>
    <ligand>
        <name>dimethylallyl phosphate</name>
        <dbReference type="ChEBI" id="CHEBI:88052"/>
    </ligand>
</feature>
<feature type="binding site" evidence="7">
    <location>
        <begin position="12"/>
        <end position="14"/>
    </location>
    <ligand>
        <name>FMN</name>
        <dbReference type="ChEBI" id="CHEBI:58210"/>
    </ligand>
</feature>
<evidence type="ECO:0000256" key="3">
    <source>
        <dbReference type="ARBA" id="ARBA00022643"/>
    </source>
</evidence>
<dbReference type="EMBL" id="CP000478">
    <property type="protein sequence ID" value="ABK18757.1"/>
    <property type="molecule type" value="Genomic_DNA"/>
</dbReference>
<accession>A0LMV5</accession>
<dbReference type="PANTHER" id="PTHR43374:SF1">
    <property type="entry name" value="FLAVIN PRENYLTRANSFERASE PAD1, MITOCHONDRIAL"/>
    <property type="match status" value="1"/>
</dbReference>
<dbReference type="HOGENOM" id="CLU_074522_0_1_7"/>
<evidence type="ECO:0000256" key="5">
    <source>
        <dbReference type="ARBA" id="ARBA00050612"/>
    </source>
</evidence>
<comment type="similarity">
    <text evidence="6 7">Belongs to the UbiX/PAD1 family.</text>
</comment>
<comment type="function">
    <text evidence="7">Flavin prenyltransferase that catalyzes the synthesis of the prenylated FMN cofactor (prenyl-FMN) for 4-hydroxy-3-polyprenylbenzoic acid decarboxylase UbiD. The prenyltransferase is metal-independent and links a dimethylallyl moiety from dimethylallyl monophosphate (DMAP) to the flavin N5 and C6 atoms of FMN.</text>
</comment>
<dbReference type="GO" id="GO:0016831">
    <property type="term" value="F:carboxy-lyase activity"/>
    <property type="evidence" value="ECO:0007669"/>
    <property type="project" value="TreeGrafter"/>
</dbReference>
<comment type="catalytic activity">
    <reaction evidence="5 7">
        <text>dimethylallyl phosphate + FMNH2 = prenylated FMNH2 + phosphate</text>
        <dbReference type="Rhea" id="RHEA:37743"/>
        <dbReference type="ChEBI" id="CHEBI:43474"/>
        <dbReference type="ChEBI" id="CHEBI:57618"/>
        <dbReference type="ChEBI" id="CHEBI:87467"/>
        <dbReference type="ChEBI" id="CHEBI:88052"/>
        <dbReference type="EC" id="2.5.1.129"/>
    </reaction>
</comment>
<comment type="caution">
    <text evidence="7">Lacks conserved residue(s) required for the propagation of feature annotation.</text>
</comment>
<dbReference type="KEGG" id="sfu:Sfum_3084"/>
<keyword evidence="3 7" id="KW-0288">FMN</keyword>
<feature type="domain" description="Flavoprotein" evidence="8">
    <location>
        <begin position="4"/>
        <end position="174"/>
    </location>
</feature>
<dbReference type="SUPFAM" id="SSF52507">
    <property type="entry name" value="Homo-oligomeric flavin-containing Cys decarboxylases, HFCD"/>
    <property type="match status" value="1"/>
</dbReference>
<keyword evidence="10" id="KW-1185">Reference proteome</keyword>
<keyword evidence="9" id="KW-0456">Lyase</keyword>
<feature type="binding site" evidence="7">
    <location>
        <position position="170"/>
    </location>
    <ligand>
        <name>dimethylallyl phosphate</name>
        <dbReference type="ChEBI" id="CHEBI:88052"/>
    </ligand>
</feature>
<dbReference type="NCBIfam" id="TIGR00421">
    <property type="entry name" value="ubiX_pad"/>
    <property type="match status" value="1"/>
</dbReference>
<dbReference type="InterPro" id="IPR036551">
    <property type="entry name" value="Flavin_trans-like"/>
</dbReference>
<name>A0LMV5_SYNFM</name>
<dbReference type="FunCoup" id="A0LMV5">
    <property type="interactions" value="249"/>
</dbReference>
<evidence type="ECO:0000259" key="8">
    <source>
        <dbReference type="Pfam" id="PF02441"/>
    </source>
</evidence>
<evidence type="ECO:0000256" key="4">
    <source>
        <dbReference type="ARBA" id="ARBA00022679"/>
    </source>
</evidence>
<dbReference type="PANTHER" id="PTHR43374">
    <property type="entry name" value="FLAVIN PRENYLTRANSFERASE"/>
    <property type="match status" value="1"/>
</dbReference>
<evidence type="ECO:0000256" key="6">
    <source>
        <dbReference type="ARBA" id="ARBA00060793"/>
    </source>
</evidence>
<dbReference type="NCBIfam" id="NF004685">
    <property type="entry name" value="PRK06029.1"/>
    <property type="match status" value="1"/>
</dbReference>
<dbReference type="AlphaFoldDB" id="A0LMV5"/>
<dbReference type="eggNOG" id="COG0163">
    <property type="taxonomic scope" value="Bacteria"/>
</dbReference>